<dbReference type="SUPFAM" id="SSF53474">
    <property type="entry name" value="alpha/beta-Hydrolases"/>
    <property type="match status" value="1"/>
</dbReference>
<gene>
    <name evidence="2" type="ORF">WKW80_14480</name>
</gene>
<sequence>MESVLQFTPSSFETSHFEPPSRWLMLAEARALYEAGAALALWPLLQLTPRGDGHAVLVLPGLGAGDRSTELMRRYLNSRGHDAHGWGLGQNLGPRDGVEARLLRRLRALYAASGHKKVSLVGWSLGGVFARMMASLQPDLVRSVVTLGTPFIGSPRATRAWQVYEKVSGQPAEDAARRQLVSPTPPVPTTSIFSRSDGVVSWRCSVERPGAAAENIEVLASHFGLGAHPAVLYALADRLAQQPEEWRPFDRSRLGAWVYPDPARLQ</sequence>
<comment type="caution">
    <text evidence="2">The sequence shown here is derived from an EMBL/GenBank/DDBJ whole genome shotgun (WGS) entry which is preliminary data.</text>
</comment>
<evidence type="ECO:0000259" key="1">
    <source>
        <dbReference type="Pfam" id="PF00561"/>
    </source>
</evidence>
<dbReference type="GO" id="GO:0016787">
    <property type="term" value="F:hydrolase activity"/>
    <property type="evidence" value="ECO:0007669"/>
    <property type="project" value="UniProtKB-KW"/>
</dbReference>
<evidence type="ECO:0000313" key="3">
    <source>
        <dbReference type="Proteomes" id="UP001363010"/>
    </source>
</evidence>
<protein>
    <submittedName>
        <fullName evidence="2">Alpha/beta hydrolase</fullName>
    </submittedName>
</protein>
<feature type="domain" description="AB hydrolase-1" evidence="1">
    <location>
        <begin position="98"/>
        <end position="159"/>
    </location>
</feature>
<keyword evidence="3" id="KW-1185">Reference proteome</keyword>
<dbReference type="Gene3D" id="3.40.50.1820">
    <property type="entry name" value="alpha/beta hydrolase"/>
    <property type="match status" value="1"/>
</dbReference>
<dbReference type="InterPro" id="IPR029058">
    <property type="entry name" value="AB_hydrolase_fold"/>
</dbReference>
<organism evidence="2 3">
    <name type="scientific">Variovorax humicola</name>
    <dbReference type="NCBI Taxonomy" id="1769758"/>
    <lineage>
        <taxon>Bacteria</taxon>
        <taxon>Pseudomonadati</taxon>
        <taxon>Pseudomonadota</taxon>
        <taxon>Betaproteobacteria</taxon>
        <taxon>Burkholderiales</taxon>
        <taxon>Comamonadaceae</taxon>
        <taxon>Variovorax</taxon>
    </lineage>
</organism>
<dbReference type="RefSeq" id="WP_340364268.1">
    <property type="nucleotide sequence ID" value="NZ_JBBKZV010000007.1"/>
</dbReference>
<name>A0ABU8VZI4_9BURK</name>
<accession>A0ABU8VZI4</accession>
<evidence type="ECO:0000313" key="2">
    <source>
        <dbReference type="EMBL" id="MEJ8823229.1"/>
    </source>
</evidence>
<keyword evidence="2" id="KW-0378">Hydrolase</keyword>
<proteinExistence type="predicted"/>
<reference evidence="2 3" key="1">
    <citation type="submission" date="2024-03" db="EMBL/GenBank/DDBJ databases">
        <title>Novel species of the genus Variovorax.</title>
        <authorList>
            <person name="Liu Q."/>
            <person name="Xin Y.-H."/>
        </authorList>
    </citation>
    <scope>NUCLEOTIDE SEQUENCE [LARGE SCALE GENOMIC DNA]</scope>
    <source>
        <strain evidence="2 3">KACC 18501</strain>
    </source>
</reference>
<dbReference type="InterPro" id="IPR000073">
    <property type="entry name" value="AB_hydrolase_1"/>
</dbReference>
<dbReference type="Proteomes" id="UP001363010">
    <property type="component" value="Unassembled WGS sequence"/>
</dbReference>
<dbReference type="Pfam" id="PF00561">
    <property type="entry name" value="Abhydrolase_1"/>
    <property type="match status" value="1"/>
</dbReference>
<dbReference type="EMBL" id="JBBKZV010000007">
    <property type="protein sequence ID" value="MEJ8823229.1"/>
    <property type="molecule type" value="Genomic_DNA"/>
</dbReference>